<feature type="non-terminal residue" evidence="1">
    <location>
        <position position="1"/>
    </location>
</feature>
<protein>
    <submittedName>
        <fullName evidence="1">Uncharacterized protein</fullName>
    </submittedName>
</protein>
<comment type="caution">
    <text evidence="1">The sequence shown here is derived from an EMBL/GenBank/DDBJ whole genome shotgun (WGS) entry which is preliminary data.</text>
</comment>
<dbReference type="Proteomes" id="UP000229459">
    <property type="component" value="Unassembled WGS sequence"/>
</dbReference>
<dbReference type="AlphaFoldDB" id="A0A2H0B5J7"/>
<name>A0A2H0B5J7_9BACT</name>
<accession>A0A2H0B5J7</accession>
<organism evidence="1 2">
    <name type="scientific">Candidatus Beckwithbacteria bacterium CG23_combo_of_CG06-09_8_20_14_all_34_8</name>
    <dbReference type="NCBI Taxonomy" id="1974497"/>
    <lineage>
        <taxon>Bacteria</taxon>
        <taxon>Candidatus Beckwithiibacteriota</taxon>
    </lineage>
</organism>
<evidence type="ECO:0000313" key="1">
    <source>
        <dbReference type="EMBL" id="PIP52904.1"/>
    </source>
</evidence>
<reference evidence="1 2" key="1">
    <citation type="submission" date="2017-09" db="EMBL/GenBank/DDBJ databases">
        <title>Depth-based differentiation of microbial function through sediment-hosted aquifers and enrichment of novel symbionts in the deep terrestrial subsurface.</title>
        <authorList>
            <person name="Probst A.J."/>
            <person name="Ladd B."/>
            <person name="Jarett J.K."/>
            <person name="Geller-Mcgrath D.E."/>
            <person name="Sieber C.M."/>
            <person name="Emerson J.B."/>
            <person name="Anantharaman K."/>
            <person name="Thomas B.C."/>
            <person name="Malmstrom R."/>
            <person name="Stieglmeier M."/>
            <person name="Klingl A."/>
            <person name="Woyke T."/>
            <person name="Ryan C.M."/>
            <person name="Banfield J.F."/>
        </authorList>
    </citation>
    <scope>NUCLEOTIDE SEQUENCE [LARGE SCALE GENOMIC DNA]</scope>
    <source>
        <strain evidence="1">CG23_combo_of_CG06-09_8_20_14_all_34_8</strain>
    </source>
</reference>
<gene>
    <name evidence="1" type="ORF">COX08_03900</name>
</gene>
<evidence type="ECO:0000313" key="2">
    <source>
        <dbReference type="Proteomes" id="UP000229459"/>
    </source>
</evidence>
<sequence>YNNIDYSATSYQNNQYNVVVNGVVYQKPAVTTARKLLYEAGENCGSDCNFTYYQLPTAGLNVDPRSGTMPLSSTLTPSWGGNIQYSALDIWDGAGNWLRRYTYPDKNNYWIYDPPGTLISPPSGDTIKPIVYSYPADGGYTFRYLTQRTIPDSATTPNYATNSCSPNIFSIVGSAGQTPWWQVETGNVFTDNQSLDEGKAIKSVVPDTQTLFTEGGTATWQQGGSSALDVGDPTKIGSSAVAIQSGEYNGKKFNYDYWNAKLIDYQTDLSLNSNGIDLTILNDGIYQITTPAGVTTLNVSASGNINKAVAILYKGKIEINTNIIANTGAIVILIAQDEIIIDHDVTTLHGFYIADGTISTDNDENNSNGEQLIVKGGLISWTGVNLWRVLSDNNNAGELFIQNNEMINALKTTTTDLKAFKFYQYTWKEVAP</sequence>
<proteinExistence type="predicted"/>
<dbReference type="EMBL" id="PCSR01000092">
    <property type="protein sequence ID" value="PIP52904.1"/>
    <property type="molecule type" value="Genomic_DNA"/>
</dbReference>